<accession>A0A396AL93</accession>
<keyword evidence="2" id="KW-0520">NAD</keyword>
<evidence type="ECO:0000313" key="6">
    <source>
        <dbReference type="Proteomes" id="UP000261278"/>
    </source>
</evidence>
<protein>
    <submittedName>
        <fullName evidence="5">NAD-dependent protein deacetylase</fullName>
    </submittedName>
</protein>
<dbReference type="RefSeq" id="WP_117678370.1">
    <property type="nucleotide sequence ID" value="NZ_JAKKXL010000016.1"/>
</dbReference>
<keyword evidence="3" id="KW-0862">Zinc</keyword>
<evidence type="ECO:0000256" key="2">
    <source>
        <dbReference type="ARBA" id="ARBA00023027"/>
    </source>
</evidence>
<reference evidence="5 6" key="1">
    <citation type="submission" date="2018-08" db="EMBL/GenBank/DDBJ databases">
        <title>A genome reference for cultivated species of the human gut microbiota.</title>
        <authorList>
            <person name="Zou Y."/>
            <person name="Xue W."/>
            <person name="Luo G."/>
        </authorList>
    </citation>
    <scope>NUCLEOTIDE SEQUENCE [LARGE SCALE GENOMIC DNA]</scope>
    <source>
        <strain evidence="5 6">TF05-18</strain>
    </source>
</reference>
<dbReference type="EMBL" id="QSSN01000021">
    <property type="protein sequence ID" value="RGL83969.1"/>
    <property type="molecule type" value="Genomic_DNA"/>
</dbReference>
<evidence type="ECO:0000313" key="5">
    <source>
        <dbReference type="EMBL" id="RGL83969.1"/>
    </source>
</evidence>
<dbReference type="GO" id="GO:0016740">
    <property type="term" value="F:transferase activity"/>
    <property type="evidence" value="ECO:0007669"/>
    <property type="project" value="UniProtKB-KW"/>
</dbReference>
<keyword evidence="1" id="KW-0808">Transferase</keyword>
<dbReference type="InterPro" id="IPR026590">
    <property type="entry name" value="Ssirtuin_cat_dom"/>
</dbReference>
<name>A0A396AL93_PHOVU</name>
<dbReference type="Gene3D" id="3.40.50.1220">
    <property type="entry name" value="TPP-binding domain"/>
    <property type="match status" value="1"/>
</dbReference>
<proteinExistence type="predicted"/>
<comment type="caution">
    <text evidence="3">Lacks conserved residue(s) required for the propagation of feature annotation.</text>
</comment>
<dbReference type="InterPro" id="IPR026591">
    <property type="entry name" value="Sirtuin_cat_small_dom_sf"/>
</dbReference>
<keyword evidence="3" id="KW-0479">Metal-binding</keyword>
<comment type="caution">
    <text evidence="5">The sequence shown here is derived from an EMBL/GenBank/DDBJ whole genome shotgun (WGS) entry which is preliminary data.</text>
</comment>
<dbReference type="GO" id="GO:0046872">
    <property type="term" value="F:metal ion binding"/>
    <property type="evidence" value="ECO:0007669"/>
    <property type="project" value="UniProtKB-KW"/>
</dbReference>
<feature type="binding site" evidence="3">
    <location>
        <position position="176"/>
    </location>
    <ligand>
        <name>Zn(2+)</name>
        <dbReference type="ChEBI" id="CHEBI:29105"/>
    </ligand>
</feature>
<dbReference type="SUPFAM" id="SSF52467">
    <property type="entry name" value="DHS-like NAD/FAD-binding domain"/>
    <property type="match status" value="1"/>
</dbReference>
<feature type="binding site" evidence="3">
    <location>
        <position position="173"/>
    </location>
    <ligand>
        <name>Zn(2+)</name>
        <dbReference type="ChEBI" id="CHEBI:29105"/>
    </ligand>
</feature>
<sequence>MVLQEDINLLKEKIEQADSIVVGGASGMSAASGFIFYYQEDDVFKSLAGSLAKKYNRHNMFDLFYDQRPSRGEQWALMLRTIKYVYECQTGETYIDLAKLLNGKNYYIATTNQDAQFYRVFPEERITRIQGDWRYWQCSRPCHDKIYYNKEETFKLYEKIENDALPDNLIPRCPHCGAELAPWVRSYTFLQGEFYRQEMKRYMEFLRSNAHRNTLFLELGVGMMTPMFIKEPFMNMVYQWPNAFYVTLNPQHAIIPKEIKKKSLAISDDIAITLKQLLGESTIGMKGFDAKEAFNPSRVY</sequence>
<organism evidence="5 6">
    <name type="scientific">Phocaeicola vulgatus</name>
    <name type="common">Bacteroides vulgatus</name>
    <dbReference type="NCBI Taxonomy" id="821"/>
    <lineage>
        <taxon>Bacteria</taxon>
        <taxon>Pseudomonadati</taxon>
        <taxon>Bacteroidota</taxon>
        <taxon>Bacteroidia</taxon>
        <taxon>Bacteroidales</taxon>
        <taxon>Bacteroidaceae</taxon>
        <taxon>Phocaeicola</taxon>
    </lineage>
</organism>
<gene>
    <name evidence="5" type="ORF">DXC44_15875</name>
</gene>
<feature type="binding site" evidence="3">
    <location>
        <position position="138"/>
    </location>
    <ligand>
        <name>Zn(2+)</name>
        <dbReference type="ChEBI" id="CHEBI:29105"/>
    </ligand>
</feature>
<dbReference type="Gene3D" id="3.30.1600.10">
    <property type="entry name" value="SIR2/SIRT2 'Small Domain"/>
    <property type="match status" value="1"/>
</dbReference>
<dbReference type="AlphaFoldDB" id="A0A396AL93"/>
<evidence type="ECO:0000256" key="1">
    <source>
        <dbReference type="ARBA" id="ARBA00022679"/>
    </source>
</evidence>
<dbReference type="InterPro" id="IPR029035">
    <property type="entry name" value="DHS-like_NAD/FAD-binding_dom"/>
</dbReference>
<feature type="domain" description="Deacetylase sirtuin-type" evidence="4">
    <location>
        <begin position="1"/>
        <end position="291"/>
    </location>
</feature>
<dbReference type="Proteomes" id="UP000261278">
    <property type="component" value="Unassembled WGS sequence"/>
</dbReference>
<evidence type="ECO:0000256" key="3">
    <source>
        <dbReference type="PROSITE-ProRule" id="PRU00236"/>
    </source>
</evidence>
<dbReference type="PROSITE" id="PS50305">
    <property type="entry name" value="SIRTUIN"/>
    <property type="match status" value="1"/>
</dbReference>
<feature type="binding site" evidence="3">
    <location>
        <position position="142"/>
    </location>
    <ligand>
        <name>Zn(2+)</name>
        <dbReference type="ChEBI" id="CHEBI:29105"/>
    </ligand>
</feature>
<evidence type="ECO:0000259" key="4">
    <source>
        <dbReference type="PROSITE" id="PS50305"/>
    </source>
</evidence>